<dbReference type="InterPro" id="IPR016032">
    <property type="entry name" value="Sig_transdc_resp-reg_C-effctor"/>
</dbReference>
<dbReference type="EMBL" id="JADBEC010000002">
    <property type="protein sequence ID" value="MBE1508698.1"/>
    <property type="molecule type" value="Genomic_DNA"/>
</dbReference>
<keyword evidence="1" id="KW-0805">Transcription regulation</keyword>
<dbReference type="CDD" id="cd06170">
    <property type="entry name" value="LuxR_C_like"/>
    <property type="match status" value="1"/>
</dbReference>
<evidence type="ECO:0000256" key="2">
    <source>
        <dbReference type="ARBA" id="ARBA00023125"/>
    </source>
</evidence>
<protein>
    <submittedName>
        <fullName evidence="5">DNA-binding CsgD family transcriptional regulator</fullName>
    </submittedName>
</protein>
<dbReference type="Gene3D" id="1.10.10.10">
    <property type="entry name" value="Winged helix-like DNA-binding domain superfamily/Winged helix DNA-binding domain"/>
    <property type="match status" value="1"/>
</dbReference>
<reference evidence="5 6" key="1">
    <citation type="submission" date="2020-10" db="EMBL/GenBank/DDBJ databases">
        <title>Sequencing the genomes of 1000 actinobacteria strains.</title>
        <authorList>
            <person name="Klenk H.-P."/>
        </authorList>
    </citation>
    <scope>NUCLEOTIDE SEQUENCE [LARGE SCALE GENOMIC DNA]</scope>
    <source>
        <strain evidence="5 6">DSM 7307</strain>
    </source>
</reference>
<organism evidence="5 6">
    <name type="scientific">Rhizobium viscosum</name>
    <name type="common">Arthrobacter viscosus</name>
    <dbReference type="NCBI Taxonomy" id="1673"/>
    <lineage>
        <taxon>Bacteria</taxon>
        <taxon>Pseudomonadati</taxon>
        <taxon>Pseudomonadota</taxon>
        <taxon>Alphaproteobacteria</taxon>
        <taxon>Hyphomicrobiales</taxon>
        <taxon>Rhizobiaceae</taxon>
        <taxon>Rhizobium/Agrobacterium group</taxon>
        <taxon>Rhizobium</taxon>
    </lineage>
</organism>
<evidence type="ECO:0000256" key="3">
    <source>
        <dbReference type="ARBA" id="ARBA00023163"/>
    </source>
</evidence>
<evidence type="ECO:0000313" key="6">
    <source>
        <dbReference type="Proteomes" id="UP000620262"/>
    </source>
</evidence>
<dbReference type="PRINTS" id="PR00038">
    <property type="entry name" value="HTHLUXR"/>
</dbReference>
<dbReference type="InterPro" id="IPR036388">
    <property type="entry name" value="WH-like_DNA-bd_sf"/>
</dbReference>
<evidence type="ECO:0000313" key="5">
    <source>
        <dbReference type="EMBL" id="MBE1508698.1"/>
    </source>
</evidence>
<dbReference type="SUPFAM" id="SSF46894">
    <property type="entry name" value="C-terminal effector domain of the bipartite response regulators"/>
    <property type="match status" value="1"/>
</dbReference>
<dbReference type="GO" id="GO:0003677">
    <property type="term" value="F:DNA binding"/>
    <property type="evidence" value="ECO:0007669"/>
    <property type="project" value="UniProtKB-KW"/>
</dbReference>
<dbReference type="PANTHER" id="PTHR44688:SF16">
    <property type="entry name" value="DNA-BINDING TRANSCRIPTIONAL ACTIVATOR DEVR_DOSR"/>
    <property type="match status" value="1"/>
</dbReference>
<dbReference type="Proteomes" id="UP000620262">
    <property type="component" value="Unassembled WGS sequence"/>
</dbReference>
<keyword evidence="6" id="KW-1185">Reference proteome</keyword>
<sequence length="382" mass="41690">MTELSNPALSELIGTIYDCTLDASKWDQALEFIVGVFACEKAILSLNDLIEDRILIKKSVGWEPFWLYEREKHLPEIHGKLSAWLLRHPDLNNPFVASREIPPTDLEASAYLQKCLRPQGIVDVAHFFMISTRTHFSELVLFWAEQHGSVIERAIELGALLLPHLRRAVTISNVLGIRTIERTWMASTLDALRQGVVLVDGHGAILHANRSAEHMLQNGSPIEGVGGVLRAKRRTANTELSKALTLAARDESTIGDAGTAICLTEQNLPQIFAHVLPMGGGQLRSEMQPGAAAAVFIDASPDGQSSADALASAFRLTEAETRVLASLVAGRSLSETATELGIAHTTARTHLTHIFEKTGVSRQADLIRLAMQAAHSRPVSSR</sequence>
<keyword evidence="3" id="KW-0804">Transcription</keyword>
<dbReference type="PANTHER" id="PTHR44688">
    <property type="entry name" value="DNA-BINDING TRANSCRIPTIONAL ACTIVATOR DEVR_DOSR"/>
    <property type="match status" value="1"/>
</dbReference>
<evidence type="ECO:0000259" key="4">
    <source>
        <dbReference type="PROSITE" id="PS50043"/>
    </source>
</evidence>
<dbReference type="PROSITE" id="PS50043">
    <property type="entry name" value="HTH_LUXR_2"/>
    <property type="match status" value="1"/>
</dbReference>
<name>A0ABR9IZS8_RHIVS</name>
<comment type="caution">
    <text evidence="5">The sequence shown here is derived from an EMBL/GenBank/DDBJ whole genome shotgun (WGS) entry which is preliminary data.</text>
</comment>
<dbReference type="Pfam" id="PF00196">
    <property type="entry name" value="GerE"/>
    <property type="match status" value="1"/>
</dbReference>
<gene>
    <name evidence="5" type="ORF">H4W29_005943</name>
</gene>
<proteinExistence type="predicted"/>
<evidence type="ECO:0000256" key="1">
    <source>
        <dbReference type="ARBA" id="ARBA00023015"/>
    </source>
</evidence>
<dbReference type="InterPro" id="IPR000792">
    <property type="entry name" value="Tscrpt_reg_LuxR_C"/>
</dbReference>
<accession>A0ABR9IZS8</accession>
<feature type="domain" description="HTH luxR-type" evidence="4">
    <location>
        <begin position="309"/>
        <end position="374"/>
    </location>
</feature>
<dbReference type="RefSeq" id="WP_192732250.1">
    <property type="nucleotide sequence ID" value="NZ_BAAAVL010000011.1"/>
</dbReference>
<keyword evidence="2 5" id="KW-0238">DNA-binding</keyword>
<dbReference type="SMART" id="SM00421">
    <property type="entry name" value="HTH_LUXR"/>
    <property type="match status" value="1"/>
</dbReference>